<sequence length="449" mass="53958">MALRDPELVQQMKQTIKYQQDKLNKKSKLLLAIKNNIDYLTGIYKDNQRDLYETRTRNKFLVSENQELQAINESMKVQLDKFKKDSELLFKEQQKIKELIMEQENSQVELESLHMAIQLKNDKMLKLEFDMQVMQTEKQAYIKELDRQDQEIRGHLKELKELKIRHELLTDENVKNLKQNADYRDLIVNNEDKMNNYREELSNTQRVLQIRNEQIGRYKEDEIGFKQQIAHLEQTIQNFRNENNELLEQNKKMIYGGGLVVSDEQLKMKFQTLSNDYEFKKKEWDANESRLVAQLKFSRESNENLKNDYDLLQDKFEAYMRANNSINEDLKKEFEELQSKHFKVNYLYEELQKDFNERLRQEVIRYERREDELIEELKKKDEDLTQTQKELSSLQGEIKLKMTKLKVLEYELKNQKANEDDKERKIHSQMSVSDGVSSLSTNKIQLQPP</sequence>
<organism evidence="3 4">
    <name type="scientific">Stylonychia lemnae</name>
    <name type="common">Ciliate</name>
    <dbReference type="NCBI Taxonomy" id="5949"/>
    <lineage>
        <taxon>Eukaryota</taxon>
        <taxon>Sar</taxon>
        <taxon>Alveolata</taxon>
        <taxon>Ciliophora</taxon>
        <taxon>Intramacronucleata</taxon>
        <taxon>Spirotrichea</taxon>
        <taxon>Stichotrichia</taxon>
        <taxon>Sporadotrichida</taxon>
        <taxon>Oxytrichidae</taxon>
        <taxon>Stylonychinae</taxon>
        <taxon>Stylonychia</taxon>
    </lineage>
</organism>
<evidence type="ECO:0000313" key="3">
    <source>
        <dbReference type="EMBL" id="CDW76478.1"/>
    </source>
</evidence>
<dbReference type="InParanoid" id="A0A078A4P7"/>
<evidence type="ECO:0000256" key="2">
    <source>
        <dbReference type="SAM" id="MobiDB-lite"/>
    </source>
</evidence>
<protein>
    <submittedName>
        <fullName evidence="3">Uncharacterized protein</fullName>
    </submittedName>
</protein>
<reference evidence="3 4" key="1">
    <citation type="submission" date="2014-06" db="EMBL/GenBank/DDBJ databases">
        <authorList>
            <person name="Swart Estienne"/>
        </authorList>
    </citation>
    <scope>NUCLEOTIDE SEQUENCE [LARGE SCALE GENOMIC DNA]</scope>
    <source>
        <strain evidence="3 4">130c</strain>
    </source>
</reference>
<dbReference type="Proteomes" id="UP000039865">
    <property type="component" value="Unassembled WGS sequence"/>
</dbReference>
<feature type="compositionally biased region" description="Basic and acidic residues" evidence="2">
    <location>
        <begin position="416"/>
        <end position="426"/>
    </location>
</feature>
<keyword evidence="4" id="KW-1185">Reference proteome</keyword>
<evidence type="ECO:0000256" key="1">
    <source>
        <dbReference type="SAM" id="Coils"/>
    </source>
</evidence>
<feature type="compositionally biased region" description="Polar residues" evidence="2">
    <location>
        <begin position="428"/>
        <end position="449"/>
    </location>
</feature>
<name>A0A078A4P7_STYLE</name>
<dbReference type="OMA" id="QTQKHND"/>
<feature type="region of interest" description="Disordered" evidence="2">
    <location>
        <begin position="416"/>
        <end position="449"/>
    </location>
</feature>
<gene>
    <name evidence="3" type="primary">Contig1817.g1974</name>
    <name evidence="3" type="ORF">STYLEM_5479</name>
</gene>
<accession>A0A078A4P7</accession>
<dbReference type="AlphaFoldDB" id="A0A078A4P7"/>
<proteinExistence type="predicted"/>
<evidence type="ECO:0000313" key="4">
    <source>
        <dbReference type="Proteomes" id="UP000039865"/>
    </source>
</evidence>
<keyword evidence="1" id="KW-0175">Coiled coil</keyword>
<dbReference type="EMBL" id="CCKQ01005312">
    <property type="protein sequence ID" value="CDW76478.1"/>
    <property type="molecule type" value="Genomic_DNA"/>
</dbReference>
<feature type="coiled-coil region" evidence="1">
    <location>
        <begin position="131"/>
        <end position="252"/>
    </location>
</feature>